<dbReference type="InterPro" id="IPR009080">
    <property type="entry name" value="tRNAsynth_Ia_anticodon-bd"/>
</dbReference>
<dbReference type="SUPFAM" id="SSF47323">
    <property type="entry name" value="Anticodon-binding domain of a subclass of class I aminoacyl-tRNA synthetases"/>
    <property type="match status" value="1"/>
</dbReference>
<feature type="domain" description="Methionyl/Leucyl tRNA synthetase" evidence="11">
    <location>
        <begin position="156"/>
        <end position="366"/>
    </location>
</feature>
<dbReference type="SUPFAM" id="SSF52374">
    <property type="entry name" value="Nucleotidylyl transferase"/>
    <property type="match status" value="1"/>
</dbReference>
<dbReference type="AlphaFoldDB" id="A0A1G2NV78"/>
<evidence type="ECO:0000256" key="1">
    <source>
        <dbReference type="ARBA" id="ARBA00003314"/>
    </source>
</evidence>
<dbReference type="InterPro" id="IPR014758">
    <property type="entry name" value="Met-tRNA_synth"/>
</dbReference>
<sequence length="492" mass="56776">MKKPFYITTTLPYVNAVPHVGFAMEIIRVDVMARWKRLQGFDVFFNTGTDEHGLKIYRKAAELGKDTQEYVDENAAQYLKLKEVLNLSFDNFIRTTDKDHVEAAREFWRVCDKNGYIYKKKYQIKYCVGCELEKTESELAGGKCPIHPNLELELIAEENYFFKFSAFQKPLLDFYGTHPDFVVPDSRYKEIKSFVGRGLQDFSISRLKSKMPWGIQVPGDPEQVAYVWFDALVNYISAIGWPRDMEKFEKWQIESGGMVQYCGKDNLRQQSAMWQAMLMASGLPNSKQIVIDGFVTGDGGVKMSKSLGNTVDPVEIVNEYGTDALRYFVLRELHPFEDTPFTLEKFKEAHNANLANGLGNLVSRVMKMAEMSEIRYQISDVGFWMSDVRDDDQYRNLLKKYEESLERYDIKAACDLIWDQIQKTDRKIQETQPFKLVKTDSEAGGKIIVELLSRVEFIAELLRPVLPFTSEKIFTTLKEGKSLATPLFPRKE</sequence>
<evidence type="ECO:0000313" key="13">
    <source>
        <dbReference type="Proteomes" id="UP000176429"/>
    </source>
</evidence>
<dbReference type="InterPro" id="IPR023457">
    <property type="entry name" value="Met-tRNA_synth_2"/>
</dbReference>
<dbReference type="EC" id="6.1.1.10" evidence="2"/>
<dbReference type="InterPro" id="IPR015413">
    <property type="entry name" value="Methionyl/Leucyl_tRNA_Synth"/>
</dbReference>
<protein>
    <recommendedName>
        <fullName evidence="3">Methionine--tRNA ligase</fullName>
        <ecNumber evidence="2">6.1.1.10</ecNumber>
    </recommendedName>
    <alternativeName>
        <fullName evidence="9">Methionyl-tRNA synthetase</fullName>
    </alternativeName>
</protein>
<evidence type="ECO:0000256" key="6">
    <source>
        <dbReference type="ARBA" id="ARBA00022840"/>
    </source>
</evidence>
<evidence type="ECO:0000256" key="3">
    <source>
        <dbReference type="ARBA" id="ARBA00018753"/>
    </source>
</evidence>
<evidence type="ECO:0000259" key="11">
    <source>
        <dbReference type="Pfam" id="PF09334"/>
    </source>
</evidence>
<feature type="domain" description="Methionyl/Leucyl tRNA synthetase" evidence="11">
    <location>
        <begin position="6"/>
        <end position="146"/>
    </location>
</feature>
<accession>A0A1G2NV78</accession>
<keyword evidence="4 10" id="KW-0436">Ligase</keyword>
<comment type="similarity">
    <text evidence="10">Belongs to the class-I aminoacyl-tRNA synthetase family.</text>
</comment>
<dbReference type="GO" id="GO:0004825">
    <property type="term" value="F:methionine-tRNA ligase activity"/>
    <property type="evidence" value="ECO:0007669"/>
    <property type="project" value="UniProtKB-EC"/>
</dbReference>
<dbReference type="PRINTS" id="PR01041">
    <property type="entry name" value="TRNASYNTHMET"/>
</dbReference>
<dbReference type="Pfam" id="PF09334">
    <property type="entry name" value="tRNA-synt_1g"/>
    <property type="match status" value="2"/>
</dbReference>
<keyword evidence="8 10" id="KW-0030">Aminoacyl-tRNA synthetase</keyword>
<proteinExistence type="inferred from homology"/>
<keyword evidence="6 10" id="KW-0067">ATP-binding</keyword>
<reference evidence="12 13" key="1">
    <citation type="journal article" date="2016" name="Nat. Commun.">
        <title>Thousands of microbial genomes shed light on interconnected biogeochemical processes in an aquifer system.</title>
        <authorList>
            <person name="Anantharaman K."/>
            <person name="Brown C.T."/>
            <person name="Hug L.A."/>
            <person name="Sharon I."/>
            <person name="Castelle C.J."/>
            <person name="Probst A.J."/>
            <person name="Thomas B.C."/>
            <person name="Singh A."/>
            <person name="Wilkins M.J."/>
            <person name="Karaoz U."/>
            <person name="Brodie E.L."/>
            <person name="Williams K.H."/>
            <person name="Hubbard S.S."/>
            <person name="Banfield J.F."/>
        </authorList>
    </citation>
    <scope>NUCLEOTIDE SEQUENCE [LARGE SCALE GENOMIC DNA]</scope>
</reference>
<dbReference type="GO" id="GO:0005524">
    <property type="term" value="F:ATP binding"/>
    <property type="evidence" value="ECO:0007669"/>
    <property type="project" value="UniProtKB-KW"/>
</dbReference>
<name>A0A1G2NV78_9BACT</name>
<evidence type="ECO:0000256" key="8">
    <source>
        <dbReference type="ARBA" id="ARBA00023146"/>
    </source>
</evidence>
<dbReference type="Gene3D" id="2.170.220.10">
    <property type="match status" value="1"/>
</dbReference>
<evidence type="ECO:0000256" key="9">
    <source>
        <dbReference type="ARBA" id="ARBA00030904"/>
    </source>
</evidence>
<evidence type="ECO:0000256" key="10">
    <source>
        <dbReference type="RuleBase" id="RU363039"/>
    </source>
</evidence>
<keyword evidence="5 10" id="KW-0547">Nucleotide-binding</keyword>
<evidence type="ECO:0000313" key="12">
    <source>
        <dbReference type="EMBL" id="OHA39990.1"/>
    </source>
</evidence>
<comment type="caution">
    <text evidence="12">The sequence shown here is derived from an EMBL/GenBank/DDBJ whole genome shotgun (WGS) entry which is preliminary data.</text>
</comment>
<dbReference type="Gene3D" id="3.40.50.620">
    <property type="entry name" value="HUPs"/>
    <property type="match status" value="1"/>
</dbReference>
<dbReference type="PANTHER" id="PTHR43326">
    <property type="entry name" value="METHIONYL-TRNA SYNTHETASE"/>
    <property type="match status" value="1"/>
</dbReference>
<evidence type="ECO:0000256" key="4">
    <source>
        <dbReference type="ARBA" id="ARBA00022598"/>
    </source>
</evidence>
<organism evidence="12 13">
    <name type="scientific">Candidatus Taylorbacteria bacterium RIFCSPLOWO2_02_FULL_46_40</name>
    <dbReference type="NCBI Taxonomy" id="1802329"/>
    <lineage>
        <taxon>Bacteria</taxon>
        <taxon>Candidatus Tayloriibacteriota</taxon>
    </lineage>
</organism>
<dbReference type="NCBIfam" id="TIGR00398">
    <property type="entry name" value="metG"/>
    <property type="match status" value="1"/>
</dbReference>
<dbReference type="PANTHER" id="PTHR43326:SF1">
    <property type="entry name" value="METHIONINE--TRNA LIGASE, MITOCHONDRIAL"/>
    <property type="match status" value="1"/>
</dbReference>
<dbReference type="InterPro" id="IPR033911">
    <property type="entry name" value="MetRS_core"/>
</dbReference>
<dbReference type="Proteomes" id="UP000176429">
    <property type="component" value="Unassembled WGS sequence"/>
</dbReference>
<dbReference type="InterPro" id="IPR014729">
    <property type="entry name" value="Rossmann-like_a/b/a_fold"/>
</dbReference>
<evidence type="ECO:0000256" key="2">
    <source>
        <dbReference type="ARBA" id="ARBA00012838"/>
    </source>
</evidence>
<dbReference type="CDD" id="cd00814">
    <property type="entry name" value="MetRS_core"/>
    <property type="match status" value="1"/>
</dbReference>
<evidence type="ECO:0000256" key="5">
    <source>
        <dbReference type="ARBA" id="ARBA00022741"/>
    </source>
</evidence>
<evidence type="ECO:0000256" key="7">
    <source>
        <dbReference type="ARBA" id="ARBA00022917"/>
    </source>
</evidence>
<keyword evidence="7 10" id="KW-0648">Protein biosynthesis</keyword>
<dbReference type="Gene3D" id="1.10.730.10">
    <property type="entry name" value="Isoleucyl-tRNA Synthetase, Domain 1"/>
    <property type="match status" value="1"/>
</dbReference>
<comment type="function">
    <text evidence="1">Is required not only for elongation of protein synthesis but also for the initiation of all mRNA translation through initiator tRNA(fMet) aminoacylation.</text>
</comment>
<dbReference type="GO" id="GO:0006431">
    <property type="term" value="P:methionyl-tRNA aminoacylation"/>
    <property type="evidence" value="ECO:0007669"/>
    <property type="project" value="InterPro"/>
</dbReference>
<dbReference type="EMBL" id="MHSH01000057">
    <property type="protein sequence ID" value="OHA39990.1"/>
    <property type="molecule type" value="Genomic_DNA"/>
</dbReference>
<gene>
    <name evidence="12" type="ORF">A3H68_00075</name>
</gene>